<accession>A0A1I4EX76</accession>
<feature type="domain" description="HipA-like kinase" evidence="1">
    <location>
        <begin position="29"/>
        <end position="154"/>
    </location>
</feature>
<gene>
    <name evidence="2" type="ORF">SAMN04244571_03152</name>
    <name evidence="3" type="ORF">SAMN04244574_03096</name>
</gene>
<name>A0A1I4EX76_9GAMM</name>
<dbReference type="EMBL" id="FOKJ01000058">
    <property type="protein sequence ID" value="SFB48591.1"/>
    <property type="molecule type" value="Genomic_DNA"/>
</dbReference>
<dbReference type="EMBL" id="FOSX01000056">
    <property type="protein sequence ID" value="SFL09813.1"/>
    <property type="molecule type" value="Genomic_DNA"/>
</dbReference>
<sequence length="259" mass="28848">MDEGNDGETYKAELLDDDENAVTGYVKLTLDPRKIIAELATAQLGRALGLRIPRPYVVLLDTADLRPEFESAFANRGIMVCFASQQAGSRSYSLERGMHNPDKAFIEAVGSKFDLAGTIALDELVANDDRNLGNIIYAPGKQEFWLIDHGRSLTGTYWQLWGLDDPTIAVRNQLADESAASWDEAQRNAILSRARELVNKCVQLCLDDLDQDGHFTKIDAATDRQEIIGFLRERIQHTVPLLCNRLQLGHLPLTLPKPS</sequence>
<protein>
    <recommendedName>
        <fullName evidence="1">HipA-like kinase domain-containing protein</fullName>
    </recommendedName>
</protein>
<dbReference type="Pfam" id="PF20613">
    <property type="entry name" value="HipA_2"/>
    <property type="match status" value="1"/>
</dbReference>
<evidence type="ECO:0000313" key="3">
    <source>
        <dbReference type="EMBL" id="SFL09813.1"/>
    </source>
</evidence>
<dbReference type="AlphaFoldDB" id="A0A1I4EX76"/>
<evidence type="ECO:0000313" key="2">
    <source>
        <dbReference type="EMBL" id="SFB48591.1"/>
    </source>
</evidence>
<organism evidence="3 5">
    <name type="scientific">Azotobacter beijerinckii</name>
    <dbReference type="NCBI Taxonomy" id="170623"/>
    <lineage>
        <taxon>Bacteria</taxon>
        <taxon>Pseudomonadati</taxon>
        <taxon>Pseudomonadota</taxon>
        <taxon>Gammaproteobacteria</taxon>
        <taxon>Pseudomonadales</taxon>
        <taxon>Pseudomonadaceae</taxon>
        <taxon>Azotobacter</taxon>
    </lineage>
</organism>
<evidence type="ECO:0000313" key="5">
    <source>
        <dbReference type="Proteomes" id="UP000199579"/>
    </source>
</evidence>
<reference evidence="3 5" key="2">
    <citation type="submission" date="2016-10" db="EMBL/GenBank/DDBJ databases">
        <authorList>
            <person name="de Groot N.N."/>
        </authorList>
    </citation>
    <scope>NUCLEOTIDE SEQUENCE [LARGE SCALE GENOMIC DNA]</scope>
    <source>
        <strain evidence="3 5">DSM 381</strain>
    </source>
</reference>
<dbReference type="Proteomes" id="UP000198861">
    <property type="component" value="Unassembled WGS sequence"/>
</dbReference>
<dbReference type="Proteomes" id="UP000199579">
    <property type="component" value="Unassembled WGS sequence"/>
</dbReference>
<evidence type="ECO:0000259" key="1">
    <source>
        <dbReference type="Pfam" id="PF20613"/>
    </source>
</evidence>
<evidence type="ECO:0000313" key="4">
    <source>
        <dbReference type="Proteomes" id="UP000198861"/>
    </source>
</evidence>
<keyword evidence="4" id="KW-1185">Reference proteome</keyword>
<dbReference type="InterPro" id="IPR046748">
    <property type="entry name" value="HipA_2"/>
</dbReference>
<proteinExistence type="predicted"/>
<reference evidence="2 4" key="1">
    <citation type="submission" date="2016-10" db="EMBL/GenBank/DDBJ databases">
        <authorList>
            <person name="Varghese N."/>
            <person name="Submissions S."/>
        </authorList>
    </citation>
    <scope>NUCLEOTIDE SEQUENCE [LARGE SCALE GENOMIC DNA]</scope>
    <source>
        <strain evidence="2 4">DSM 282</strain>
    </source>
</reference>